<dbReference type="Pfam" id="PF14891">
    <property type="entry name" value="Peptidase_M91"/>
    <property type="match status" value="1"/>
</dbReference>
<sequence length="297" mass="32977">MFRPRLQKAQGDRQSMQADAPQVLSDRGDHEQATHLDAVRLMPPLTYGSGSTVGPEAVPETTDPPGDRRPDLGLNLGLRLMFKRKETRIDLKDARRRSRVKWLRESRNVFIEGSDAAAFEQFEAALGIVESAPVGRTLLDCIDATATLKRQRVDVFLDGHLLGVIPHVQKDADNGKGTGSELHCNFSVAQSPGVSSADRLKSDAAVLFHELVHVFHNLLGERIRVAPNDAQNPLWPALLHEEARTVGLGSFSQEALSENAFRHQIGLARRPHYSHDAAIIYDDDTAVVRMQRRRLLP</sequence>
<dbReference type="OrthoDB" id="6629289at2"/>
<reference evidence="3" key="1">
    <citation type="submission" date="2017-04" db="EMBL/GenBank/DDBJ databases">
        <authorList>
            <person name="Varghese N."/>
            <person name="Submissions S."/>
        </authorList>
    </citation>
    <scope>NUCLEOTIDE SEQUENCE [LARGE SCALE GENOMIC DNA]</scope>
    <source>
        <strain evidence="3">Ballard 720</strain>
    </source>
</reference>
<dbReference type="InterPro" id="IPR028208">
    <property type="entry name" value="Effector_pro_NleD-like"/>
</dbReference>
<name>A0A1X7CLN9_TRICW</name>
<proteinExistence type="predicted"/>
<keyword evidence="3" id="KW-1185">Reference proteome</keyword>
<dbReference type="Proteomes" id="UP000192911">
    <property type="component" value="Unassembled WGS sequence"/>
</dbReference>
<feature type="region of interest" description="Disordered" evidence="1">
    <location>
        <begin position="1"/>
        <end position="33"/>
    </location>
</feature>
<dbReference type="AlphaFoldDB" id="A0A1X7CLN9"/>
<evidence type="ECO:0000313" key="2">
    <source>
        <dbReference type="EMBL" id="SME99068.1"/>
    </source>
</evidence>
<organism evidence="2 3">
    <name type="scientific">Trinickia caryophylli</name>
    <name type="common">Paraburkholderia caryophylli</name>
    <dbReference type="NCBI Taxonomy" id="28094"/>
    <lineage>
        <taxon>Bacteria</taxon>
        <taxon>Pseudomonadati</taxon>
        <taxon>Pseudomonadota</taxon>
        <taxon>Betaproteobacteria</taxon>
        <taxon>Burkholderiales</taxon>
        <taxon>Burkholderiaceae</taxon>
        <taxon>Trinickia</taxon>
    </lineage>
</organism>
<evidence type="ECO:0000256" key="1">
    <source>
        <dbReference type="SAM" id="MobiDB-lite"/>
    </source>
</evidence>
<protein>
    <submittedName>
        <fullName evidence="2">Effector protein</fullName>
    </submittedName>
</protein>
<dbReference type="EMBL" id="FXAH01000001">
    <property type="protein sequence ID" value="SME99068.1"/>
    <property type="molecule type" value="Genomic_DNA"/>
</dbReference>
<feature type="region of interest" description="Disordered" evidence="1">
    <location>
        <begin position="47"/>
        <end position="71"/>
    </location>
</feature>
<evidence type="ECO:0000313" key="3">
    <source>
        <dbReference type="Proteomes" id="UP000192911"/>
    </source>
</evidence>
<dbReference type="RefSeq" id="WP_102623024.1">
    <property type="nucleotide sequence ID" value="NZ_BSQD01000001.1"/>
</dbReference>
<accession>A0A1X7CLN9</accession>
<gene>
    <name evidence="2" type="ORF">SAMN06295900_101586</name>
</gene>